<sequence>MYCTRKVTDDLIWVGADDRRLAMFEGVYSVPDGVSYNSYLLTDEKTVLFDTVDKAVAKTFFENLEHALSGRKLDYLVVQHMEPDHSATIDELLLRHPETTIICNDKIKKMIGQFFSTGLESKTQTVKEGDTLETGRHNLTFVMAPMVHWPEVMVTYDSTDKILFSADAFGTFGALNGALFADEVDFARDFMDEARRYYTNIVGKYGTQVQALLKKASSLDIEMICPLHGFVWRSNLGDYIDKYARWSAYTPEDTGVMIAYASVYGNTENAANILACLLRDRGIKTVMFDVSVIPASEVVAASFRWSHLVFASTTYNAGIFVTMDELLRDLASHNLQNRTVAFIQNGSWAPTSGKLMREIIEPLKNMTILDETVNIASSLKPEQGADMEKLADAIAASMPHFEAAGGPKNASVDIDALFKLSYGLFVVSAQDESGRDNGCITNTVMQITDAPNRIVIGINKANCTHDMILKTGKFTVSVLTEDAPFKLFQHFGFKSGRDVDKFQEFKHMDRCANGLYYLSKYSNAVISGNVISTQDCGTHTLFVADVTEARVLSDTPSVTYEYYFEHIKPKPPVTSGVEKGFVCKMCGYVYEGDALPADFICPLCKHGADAFEPLK</sequence>
<dbReference type="Pfam" id="PF21349">
    <property type="entry name" value="RUBY_RBDX"/>
    <property type="match status" value="1"/>
</dbReference>
<comment type="function">
    <text evidence="7">Mediates electron transfer from NADH to oxygen, reducing it to water. This modular protein has 3 redox cofactors, in other organisms the same activity requires 2 or 3 proteins.</text>
</comment>
<dbReference type="InterPro" id="IPR008254">
    <property type="entry name" value="Flavodoxin/NO_synth"/>
</dbReference>
<gene>
    <name evidence="10" type="ORF">H8S18_08215</name>
</gene>
<dbReference type="PROSITE" id="PS50903">
    <property type="entry name" value="RUBREDOXIN_LIKE"/>
    <property type="match status" value="1"/>
</dbReference>
<dbReference type="SUPFAM" id="SSF56281">
    <property type="entry name" value="Metallo-hydrolase/oxidoreductase"/>
    <property type="match status" value="1"/>
</dbReference>
<accession>A0ABR7EEX9</accession>
<keyword evidence="5" id="KW-0813">Transport</keyword>
<reference evidence="10 11" key="1">
    <citation type="submission" date="2020-08" db="EMBL/GenBank/DDBJ databases">
        <title>Genome public.</title>
        <authorList>
            <person name="Liu C."/>
            <person name="Sun Q."/>
        </authorList>
    </citation>
    <scope>NUCLEOTIDE SEQUENCE [LARGE SCALE GENOMIC DNA]</scope>
    <source>
        <strain evidence="10 11">NSJ-35</strain>
    </source>
</reference>
<comment type="similarity">
    <text evidence="4">In the N-terminal section; belongs to the zinc metallo-hydrolase group 3 family.</text>
</comment>
<dbReference type="InterPro" id="IPR036866">
    <property type="entry name" value="RibonucZ/Hydroxyglut_hydro"/>
</dbReference>
<organism evidence="10 11">
    <name type="scientific">Christensenella tenuis</name>
    <dbReference type="NCBI Taxonomy" id="2763033"/>
    <lineage>
        <taxon>Bacteria</taxon>
        <taxon>Bacillati</taxon>
        <taxon>Bacillota</taxon>
        <taxon>Clostridia</taxon>
        <taxon>Christensenellales</taxon>
        <taxon>Christensenellaceae</taxon>
        <taxon>Christensenella</taxon>
    </lineage>
</organism>
<protein>
    <submittedName>
        <fullName evidence="10">Flavin reductase</fullName>
    </submittedName>
</protein>
<dbReference type="InterPro" id="IPR012349">
    <property type="entry name" value="Split_barrel_FMN-bd"/>
</dbReference>
<name>A0ABR7EEX9_9FIRM</name>
<dbReference type="InterPro" id="IPR002563">
    <property type="entry name" value="Flavin_Rdtase-like_dom"/>
</dbReference>
<dbReference type="Gene3D" id="3.40.50.360">
    <property type="match status" value="1"/>
</dbReference>
<dbReference type="Proteomes" id="UP000606889">
    <property type="component" value="Unassembled WGS sequence"/>
</dbReference>
<dbReference type="InterPro" id="IPR001279">
    <property type="entry name" value="Metallo-B-lactamas"/>
</dbReference>
<dbReference type="InterPro" id="IPR048574">
    <property type="entry name" value="RUBY_RBDX"/>
</dbReference>
<evidence type="ECO:0000313" key="10">
    <source>
        <dbReference type="EMBL" id="MBC5648318.1"/>
    </source>
</evidence>
<dbReference type="InterPro" id="IPR024934">
    <property type="entry name" value="Rubredoxin-like_dom"/>
</dbReference>
<keyword evidence="11" id="KW-1185">Reference proteome</keyword>
<dbReference type="Gene3D" id="3.60.15.10">
    <property type="entry name" value="Ribonuclease Z/Hydroxyacylglutathione hydrolase-like"/>
    <property type="match status" value="1"/>
</dbReference>
<evidence type="ECO:0000256" key="4">
    <source>
        <dbReference type="ARBA" id="ARBA00007121"/>
    </source>
</evidence>
<dbReference type="PANTHER" id="PTHR32145">
    <property type="entry name" value="DIFLAVIN FLAVOPROTEIN A 2-RELATED"/>
    <property type="match status" value="1"/>
</dbReference>
<comment type="cofactor">
    <cofactor evidence="2">
        <name>Fe(3+)</name>
        <dbReference type="ChEBI" id="CHEBI:29034"/>
    </cofactor>
</comment>
<dbReference type="InterPro" id="IPR029039">
    <property type="entry name" value="Flavoprotein-like_sf"/>
</dbReference>
<evidence type="ECO:0000259" key="8">
    <source>
        <dbReference type="PROSITE" id="PS50902"/>
    </source>
</evidence>
<proteinExistence type="inferred from homology"/>
<dbReference type="PROSITE" id="PS50902">
    <property type="entry name" value="FLAVODOXIN_LIKE"/>
    <property type="match status" value="1"/>
</dbReference>
<dbReference type="SUPFAM" id="SSF50475">
    <property type="entry name" value="FMN-binding split barrel"/>
    <property type="match status" value="1"/>
</dbReference>
<feature type="domain" description="Flavodoxin-like" evidence="8">
    <location>
        <begin position="256"/>
        <end position="399"/>
    </location>
</feature>
<evidence type="ECO:0000256" key="6">
    <source>
        <dbReference type="ARBA" id="ARBA00022982"/>
    </source>
</evidence>
<dbReference type="Gene3D" id="2.20.28.10">
    <property type="match status" value="1"/>
</dbReference>
<dbReference type="InterPro" id="IPR045761">
    <property type="entry name" value="ODP_dom"/>
</dbReference>
<dbReference type="PANTHER" id="PTHR32145:SF20">
    <property type="entry name" value="FLAVOPROTEIN"/>
    <property type="match status" value="1"/>
</dbReference>
<evidence type="ECO:0000313" key="11">
    <source>
        <dbReference type="Proteomes" id="UP000606889"/>
    </source>
</evidence>
<evidence type="ECO:0000256" key="2">
    <source>
        <dbReference type="ARBA" id="ARBA00001965"/>
    </source>
</evidence>
<dbReference type="RefSeq" id="WP_186857830.1">
    <property type="nucleotide sequence ID" value="NZ_JACOON010000004.1"/>
</dbReference>
<comment type="cofactor">
    <cofactor evidence="1">
        <name>Fe cation</name>
        <dbReference type="ChEBI" id="CHEBI:24875"/>
    </cofactor>
</comment>
<comment type="caution">
    <text evidence="10">The sequence shown here is derived from an EMBL/GenBank/DDBJ whole genome shotgun (WGS) entry which is preliminary data.</text>
</comment>
<dbReference type="InterPro" id="IPR051285">
    <property type="entry name" value="NADH_oxidoreductase_modular"/>
</dbReference>
<dbReference type="CDD" id="cd07709">
    <property type="entry name" value="flavodiiron_proteins_MBL-fold"/>
    <property type="match status" value="1"/>
</dbReference>
<dbReference type="SMART" id="SM00849">
    <property type="entry name" value="Lactamase_B"/>
    <property type="match status" value="1"/>
</dbReference>
<comment type="similarity">
    <text evidence="3">In the C-terminal section; belongs to the flavodoxin reductase family.</text>
</comment>
<dbReference type="SUPFAM" id="SSF57802">
    <property type="entry name" value="Rubredoxin-like"/>
    <property type="match status" value="1"/>
</dbReference>
<dbReference type="CDD" id="cd00350">
    <property type="entry name" value="rubredoxin_like"/>
    <property type="match status" value="1"/>
</dbReference>
<evidence type="ECO:0000256" key="5">
    <source>
        <dbReference type="ARBA" id="ARBA00022448"/>
    </source>
</evidence>
<dbReference type="Pfam" id="PF19583">
    <property type="entry name" value="ODP"/>
    <property type="match status" value="1"/>
</dbReference>
<dbReference type="SMART" id="SM00903">
    <property type="entry name" value="Flavin_Reduct"/>
    <property type="match status" value="1"/>
</dbReference>
<evidence type="ECO:0000259" key="9">
    <source>
        <dbReference type="PROSITE" id="PS50903"/>
    </source>
</evidence>
<feature type="domain" description="Rubredoxin-like" evidence="9">
    <location>
        <begin position="578"/>
        <end position="614"/>
    </location>
</feature>
<dbReference type="Gene3D" id="2.30.110.10">
    <property type="entry name" value="Electron Transport, Fmn-binding Protein, Chain A"/>
    <property type="match status" value="1"/>
</dbReference>
<evidence type="ECO:0000256" key="1">
    <source>
        <dbReference type="ARBA" id="ARBA00001962"/>
    </source>
</evidence>
<dbReference type="Pfam" id="PF01613">
    <property type="entry name" value="Flavin_Reduct"/>
    <property type="match status" value="1"/>
</dbReference>
<dbReference type="EMBL" id="JACOON010000004">
    <property type="protein sequence ID" value="MBC5648318.1"/>
    <property type="molecule type" value="Genomic_DNA"/>
</dbReference>
<evidence type="ECO:0000256" key="3">
    <source>
        <dbReference type="ARBA" id="ARBA00006098"/>
    </source>
</evidence>
<dbReference type="SUPFAM" id="SSF52218">
    <property type="entry name" value="Flavoproteins"/>
    <property type="match status" value="1"/>
</dbReference>
<keyword evidence="6" id="KW-0249">Electron transport</keyword>
<evidence type="ECO:0000256" key="7">
    <source>
        <dbReference type="ARBA" id="ARBA00025633"/>
    </source>
</evidence>